<accession>A0AB72ZC30</accession>
<dbReference type="NCBIfam" id="TIGR00157">
    <property type="entry name" value="ribosome small subunit-dependent GTPase A"/>
    <property type="match status" value="1"/>
</dbReference>
<feature type="binding site" evidence="10">
    <location>
        <position position="266"/>
    </location>
    <ligand>
        <name>Zn(2+)</name>
        <dbReference type="ChEBI" id="CHEBI:29105"/>
    </ligand>
</feature>
<evidence type="ECO:0000256" key="10">
    <source>
        <dbReference type="HAMAP-Rule" id="MF_01820"/>
    </source>
</evidence>
<comment type="cofactor">
    <cofactor evidence="10">
        <name>Zn(2+)</name>
        <dbReference type="ChEBI" id="CHEBI:29105"/>
    </cofactor>
    <text evidence="10">Binds 1 zinc ion per subunit.</text>
</comment>
<dbReference type="CDD" id="cd04466">
    <property type="entry name" value="S1_YloQ_GTPase"/>
    <property type="match status" value="1"/>
</dbReference>
<feature type="binding site" evidence="10">
    <location>
        <begin position="128"/>
        <end position="131"/>
    </location>
    <ligand>
        <name>GTP</name>
        <dbReference type="ChEBI" id="CHEBI:37565"/>
    </ligand>
</feature>
<evidence type="ECO:0000313" key="14">
    <source>
        <dbReference type="Proteomes" id="UP000003597"/>
    </source>
</evidence>
<comment type="subcellular location">
    <subcellularLocation>
        <location evidence="10">Cytoplasm</location>
    </subcellularLocation>
</comment>
<evidence type="ECO:0000256" key="4">
    <source>
        <dbReference type="ARBA" id="ARBA00022730"/>
    </source>
</evidence>
<dbReference type="Gene3D" id="3.40.50.300">
    <property type="entry name" value="P-loop containing nucleotide triphosphate hydrolases"/>
    <property type="match status" value="1"/>
</dbReference>
<dbReference type="InterPro" id="IPR031944">
    <property type="entry name" value="RsgA_N"/>
</dbReference>
<dbReference type="InterPro" id="IPR030378">
    <property type="entry name" value="G_CP_dom"/>
</dbReference>
<dbReference type="InterPro" id="IPR012340">
    <property type="entry name" value="NA-bd_OB-fold"/>
</dbReference>
<evidence type="ECO:0000256" key="2">
    <source>
        <dbReference type="ARBA" id="ARBA00022517"/>
    </source>
</evidence>
<dbReference type="GO" id="GO:0005737">
    <property type="term" value="C:cytoplasm"/>
    <property type="evidence" value="ECO:0007669"/>
    <property type="project" value="UniProtKB-SubCell"/>
</dbReference>
<keyword evidence="5 10" id="KW-0547">Nucleotide-binding</keyword>
<evidence type="ECO:0000259" key="11">
    <source>
        <dbReference type="PROSITE" id="PS50936"/>
    </source>
</evidence>
<keyword evidence="6 10" id="KW-0378">Hydrolase</keyword>
<dbReference type="PROSITE" id="PS50936">
    <property type="entry name" value="ENGC_GTPASE"/>
    <property type="match status" value="1"/>
</dbReference>
<dbReference type="Pfam" id="PF16745">
    <property type="entry name" value="RsgA_N"/>
    <property type="match status" value="1"/>
</dbReference>
<dbReference type="InterPro" id="IPR004881">
    <property type="entry name" value="Ribosome_biogen_GTPase_RsgA"/>
</dbReference>
<dbReference type="AlphaFoldDB" id="A0AB72ZC30"/>
<comment type="function">
    <text evidence="10">One of several proteins that assist in the late maturation steps of the functional core of the 30S ribosomal subunit. Helps release RbfA from mature subunits. May play a role in the assembly of ribosomal proteins into the subunit. Circularly permuted GTPase that catalyzes slow GTP hydrolysis, GTPase activity is stimulated by the 30S ribosomal subunit.</text>
</comment>
<dbReference type="Proteomes" id="UP000003597">
    <property type="component" value="Unassembled WGS sequence"/>
</dbReference>
<keyword evidence="3 10" id="KW-0479">Metal-binding</keyword>
<evidence type="ECO:0000256" key="8">
    <source>
        <dbReference type="ARBA" id="ARBA00022884"/>
    </source>
</evidence>
<dbReference type="GO" id="GO:0019843">
    <property type="term" value="F:rRNA binding"/>
    <property type="evidence" value="ECO:0007669"/>
    <property type="project" value="UniProtKB-KW"/>
</dbReference>
<evidence type="ECO:0000313" key="13">
    <source>
        <dbReference type="EMBL" id="EHN62318.1"/>
    </source>
</evidence>
<dbReference type="SUPFAM" id="SSF50249">
    <property type="entry name" value="Nucleic acid-binding proteins"/>
    <property type="match status" value="1"/>
</dbReference>
<feature type="domain" description="EngC GTPase" evidence="11">
    <location>
        <begin position="88"/>
        <end position="235"/>
    </location>
</feature>
<sequence>MKVQSLIQIKKENGGNVLEGQIIKALSGFYYVFSEGKIYQCRARGNFRKRNISPLVGDDVEFQVENKTDGYILDVLSRENALVRPPVANIDIAILVFSAVEPDFSTNLADRFLVAIEKEDIQPVICISKMDLATDAEKEQIAIYKEVYETIGYDVFVTNDEPDKEAIKDYISGKTAVIAGQSGVGKSTLLNSLNSDLTLKTAEISNSLGRGKHTTRHVELMPIGDGFVADTPGFSSIEWDDLQPETLQFCFPEMEDRRSGCKFRGCMHDNEPNCAVKTAVEANEIADFRYKHYIQILQELKNRKPRY</sequence>
<reference evidence="13 14" key="1">
    <citation type="submission" date="2011-08" db="EMBL/GenBank/DDBJ databases">
        <authorList>
            <person name="Weinstock G."/>
            <person name="Sodergren E."/>
            <person name="Clifton S."/>
            <person name="Fulton L."/>
            <person name="Fulton B."/>
            <person name="Courtney L."/>
            <person name="Fronick C."/>
            <person name="Harrison M."/>
            <person name="Strong C."/>
            <person name="Farmer C."/>
            <person name="Delahaunty K."/>
            <person name="Markovic C."/>
            <person name="Hall O."/>
            <person name="Minx P."/>
            <person name="Tomlinson C."/>
            <person name="Mitreva M."/>
            <person name="Hou S."/>
            <person name="Chen J."/>
            <person name="Wollam A."/>
            <person name="Pepin K.H."/>
            <person name="Johnson M."/>
            <person name="Bhonagiri V."/>
            <person name="Zhang X."/>
            <person name="Suruliraj S."/>
            <person name="Warren W."/>
            <person name="Chinwalla A."/>
            <person name="Mardis E.R."/>
            <person name="Wilson R.K."/>
        </authorList>
    </citation>
    <scope>NUCLEOTIDE SEQUENCE [LARGE SCALE GENOMIC DNA]</scope>
    <source>
        <strain evidence="13 14">ATCC 33091</strain>
    </source>
</reference>
<keyword evidence="7 10" id="KW-0862">Zinc</keyword>
<comment type="caution">
    <text evidence="13">The sequence shown here is derived from an EMBL/GenBank/DDBJ whole genome shotgun (WGS) entry which is preliminary data.</text>
</comment>
<evidence type="ECO:0000256" key="5">
    <source>
        <dbReference type="ARBA" id="ARBA00022741"/>
    </source>
</evidence>
<dbReference type="GO" id="GO:0005525">
    <property type="term" value="F:GTP binding"/>
    <property type="evidence" value="ECO:0007669"/>
    <property type="project" value="UniProtKB-UniRule"/>
</dbReference>
<feature type="binding site" evidence="10">
    <location>
        <position position="261"/>
    </location>
    <ligand>
        <name>Zn(2+)</name>
        <dbReference type="ChEBI" id="CHEBI:29105"/>
    </ligand>
</feature>
<dbReference type="InterPro" id="IPR027417">
    <property type="entry name" value="P-loop_NTPase"/>
</dbReference>
<evidence type="ECO:0000259" key="12">
    <source>
        <dbReference type="PROSITE" id="PS51721"/>
    </source>
</evidence>
<evidence type="ECO:0000256" key="9">
    <source>
        <dbReference type="ARBA" id="ARBA00023134"/>
    </source>
</evidence>
<organism evidence="13 14">
    <name type="scientific">Listeria innocua ATCC 33091</name>
    <dbReference type="NCBI Taxonomy" id="1002366"/>
    <lineage>
        <taxon>Bacteria</taxon>
        <taxon>Bacillati</taxon>
        <taxon>Bacillota</taxon>
        <taxon>Bacilli</taxon>
        <taxon>Bacillales</taxon>
        <taxon>Listeriaceae</taxon>
        <taxon>Listeria</taxon>
    </lineage>
</organism>
<dbReference type="EMBL" id="AGCN01000013">
    <property type="protein sequence ID" value="EHN62318.1"/>
    <property type="molecule type" value="Genomic_DNA"/>
</dbReference>
<dbReference type="GO" id="GO:0042274">
    <property type="term" value="P:ribosomal small subunit biogenesis"/>
    <property type="evidence" value="ECO:0007669"/>
    <property type="project" value="UniProtKB-UniRule"/>
</dbReference>
<dbReference type="CDD" id="cd01854">
    <property type="entry name" value="YjeQ_EngC"/>
    <property type="match status" value="1"/>
</dbReference>
<dbReference type="EC" id="3.6.1.-" evidence="10"/>
<dbReference type="InterPro" id="IPR010914">
    <property type="entry name" value="RsgA_GTPase_dom"/>
</dbReference>
<feature type="binding site" evidence="10">
    <location>
        <position position="268"/>
    </location>
    <ligand>
        <name>Zn(2+)</name>
        <dbReference type="ChEBI" id="CHEBI:29105"/>
    </ligand>
</feature>
<feature type="binding site" evidence="10">
    <location>
        <begin position="180"/>
        <end position="188"/>
    </location>
    <ligand>
        <name>GTP</name>
        <dbReference type="ChEBI" id="CHEBI:37565"/>
    </ligand>
</feature>
<comment type="subunit">
    <text evidence="10">Monomer. Associates with 30S ribosomal subunit, binds 16S rRNA.</text>
</comment>
<evidence type="ECO:0000256" key="3">
    <source>
        <dbReference type="ARBA" id="ARBA00022723"/>
    </source>
</evidence>
<keyword evidence="9 10" id="KW-0342">GTP-binding</keyword>
<evidence type="ECO:0000256" key="7">
    <source>
        <dbReference type="ARBA" id="ARBA00022833"/>
    </source>
</evidence>
<keyword evidence="8 10" id="KW-0694">RNA-binding</keyword>
<dbReference type="SUPFAM" id="SSF52540">
    <property type="entry name" value="P-loop containing nucleoside triphosphate hydrolases"/>
    <property type="match status" value="1"/>
</dbReference>
<keyword evidence="2 10" id="KW-0690">Ribosome biogenesis</keyword>
<name>A0AB72ZC30_LISIO</name>
<dbReference type="Gene3D" id="2.40.50.140">
    <property type="entry name" value="Nucleic acid-binding proteins"/>
    <property type="match status" value="1"/>
</dbReference>
<feature type="domain" description="CP-type G" evidence="12">
    <location>
        <begin position="79"/>
        <end position="237"/>
    </location>
</feature>
<dbReference type="Pfam" id="PF03193">
    <property type="entry name" value="RsgA_GTPase"/>
    <property type="match status" value="1"/>
</dbReference>
<dbReference type="HAMAP" id="MF_01820">
    <property type="entry name" value="GTPase_RsgA"/>
    <property type="match status" value="1"/>
</dbReference>
<dbReference type="PANTHER" id="PTHR32120:SF11">
    <property type="entry name" value="SMALL RIBOSOMAL SUBUNIT BIOGENESIS GTPASE RSGA 1, MITOCHONDRIAL-RELATED"/>
    <property type="match status" value="1"/>
</dbReference>
<proteinExistence type="inferred from homology"/>
<feature type="binding site" evidence="10">
    <location>
        <position position="274"/>
    </location>
    <ligand>
        <name>Zn(2+)</name>
        <dbReference type="ChEBI" id="CHEBI:29105"/>
    </ligand>
</feature>
<dbReference type="GO" id="GO:0046872">
    <property type="term" value="F:metal ion binding"/>
    <property type="evidence" value="ECO:0007669"/>
    <property type="project" value="UniProtKB-KW"/>
</dbReference>
<evidence type="ECO:0000256" key="1">
    <source>
        <dbReference type="ARBA" id="ARBA00022490"/>
    </source>
</evidence>
<dbReference type="Gene3D" id="1.10.40.50">
    <property type="entry name" value="Probable gtpase engc, domain 3"/>
    <property type="match status" value="1"/>
</dbReference>
<gene>
    <name evidence="10" type="primary">rsgA</name>
    <name evidence="13" type="ORF">HMPREF0557_00284</name>
</gene>
<keyword evidence="1 10" id="KW-0963">Cytoplasm</keyword>
<evidence type="ECO:0000256" key="6">
    <source>
        <dbReference type="ARBA" id="ARBA00022801"/>
    </source>
</evidence>
<keyword evidence="14" id="KW-1185">Reference proteome</keyword>
<comment type="similarity">
    <text evidence="10">Belongs to the TRAFAC class YlqF/YawG GTPase family. RsgA subfamily.</text>
</comment>
<dbReference type="PANTHER" id="PTHR32120">
    <property type="entry name" value="SMALL RIBOSOMAL SUBUNIT BIOGENESIS GTPASE RSGA"/>
    <property type="match status" value="1"/>
</dbReference>
<keyword evidence="4 10" id="KW-0699">rRNA-binding</keyword>
<dbReference type="GO" id="GO:0003924">
    <property type="term" value="F:GTPase activity"/>
    <property type="evidence" value="ECO:0007669"/>
    <property type="project" value="UniProtKB-UniRule"/>
</dbReference>
<protein>
    <recommendedName>
        <fullName evidence="10">Small ribosomal subunit biogenesis GTPase RsgA</fullName>
        <ecNumber evidence="10">3.6.1.-</ecNumber>
    </recommendedName>
</protein>
<dbReference type="PROSITE" id="PS51721">
    <property type="entry name" value="G_CP"/>
    <property type="match status" value="1"/>
</dbReference>